<evidence type="ECO:0000256" key="2">
    <source>
        <dbReference type="ARBA" id="ARBA00010400"/>
    </source>
</evidence>
<evidence type="ECO:0000313" key="6">
    <source>
        <dbReference type="EMBL" id="OWZ05364.1"/>
    </source>
</evidence>
<sequence length="138" mass="15619">MRVTNVILATTVLSANWMAANAEKPVISSKISTGFVSSIAAGPNSDNNNEQRFLRSNRAAGDKEGINDDEERFKQGKIDDLIAGRTSTLFAKWKGKKYSEDYIYTKLKKRLPPSVVNDVMRWYRNSSYKRESFYVIVA</sequence>
<accession>A0A225VJT3</accession>
<gene>
    <name evidence="6" type="ORF">PHMEG_00022557</name>
</gene>
<evidence type="ECO:0000256" key="3">
    <source>
        <dbReference type="ARBA" id="ARBA00022525"/>
    </source>
</evidence>
<dbReference type="OrthoDB" id="117139at2759"/>
<name>A0A225VJT3_9STRA</name>
<dbReference type="Proteomes" id="UP000198211">
    <property type="component" value="Unassembled WGS sequence"/>
</dbReference>
<reference evidence="7" key="1">
    <citation type="submission" date="2017-03" db="EMBL/GenBank/DDBJ databases">
        <title>Phytopthora megakarya and P. palmivora, two closely related causual agents of cacao black pod achieved similar genome size and gene model numbers by different mechanisms.</title>
        <authorList>
            <person name="Ali S."/>
            <person name="Shao J."/>
            <person name="Larry D.J."/>
            <person name="Kronmiller B."/>
            <person name="Shen D."/>
            <person name="Strem M.D."/>
            <person name="Melnick R.L."/>
            <person name="Guiltinan M.J."/>
            <person name="Tyler B.M."/>
            <person name="Meinhardt L.W."/>
            <person name="Bailey B.A."/>
        </authorList>
    </citation>
    <scope>NUCLEOTIDE SEQUENCE [LARGE SCALE GENOMIC DNA]</scope>
    <source>
        <strain evidence="7">zdho120</strain>
    </source>
</reference>
<keyword evidence="4 5" id="KW-0732">Signal</keyword>
<comment type="caution">
    <text evidence="6">The sequence shown here is derived from an EMBL/GenBank/DDBJ whole genome shotgun (WGS) entry which is preliminary data.</text>
</comment>
<feature type="signal peptide" evidence="5">
    <location>
        <begin position="1"/>
        <end position="22"/>
    </location>
</feature>
<evidence type="ECO:0000256" key="5">
    <source>
        <dbReference type="RuleBase" id="RU367124"/>
    </source>
</evidence>
<dbReference type="GO" id="GO:0005576">
    <property type="term" value="C:extracellular region"/>
    <property type="evidence" value="ECO:0007669"/>
    <property type="project" value="UniProtKB-SubCell"/>
</dbReference>
<evidence type="ECO:0000313" key="7">
    <source>
        <dbReference type="Proteomes" id="UP000198211"/>
    </source>
</evidence>
<dbReference type="InterPro" id="IPR031825">
    <property type="entry name" value="RXLR"/>
</dbReference>
<comment type="function">
    <text evidence="5">Effector that suppresses plant defense responses during pathogen infection.</text>
</comment>
<feature type="chain" id="PRO_5028513846" description="RxLR effector protein" evidence="5">
    <location>
        <begin position="23"/>
        <end position="138"/>
    </location>
</feature>
<evidence type="ECO:0000256" key="1">
    <source>
        <dbReference type="ARBA" id="ARBA00004613"/>
    </source>
</evidence>
<dbReference type="AlphaFoldDB" id="A0A225VJT3"/>
<dbReference type="Pfam" id="PF16810">
    <property type="entry name" value="RXLR"/>
    <property type="match status" value="1"/>
</dbReference>
<keyword evidence="3 5" id="KW-0964">Secreted</keyword>
<organism evidence="6 7">
    <name type="scientific">Phytophthora megakarya</name>
    <dbReference type="NCBI Taxonomy" id="4795"/>
    <lineage>
        <taxon>Eukaryota</taxon>
        <taxon>Sar</taxon>
        <taxon>Stramenopiles</taxon>
        <taxon>Oomycota</taxon>
        <taxon>Peronosporomycetes</taxon>
        <taxon>Peronosporales</taxon>
        <taxon>Peronosporaceae</taxon>
        <taxon>Phytophthora</taxon>
    </lineage>
</organism>
<dbReference type="EMBL" id="NBNE01004469">
    <property type="protein sequence ID" value="OWZ05364.1"/>
    <property type="molecule type" value="Genomic_DNA"/>
</dbReference>
<proteinExistence type="inferred from homology"/>
<keyword evidence="7" id="KW-1185">Reference proteome</keyword>
<comment type="similarity">
    <text evidence="2 5">Belongs to the RxLR effector family.</text>
</comment>
<comment type="domain">
    <text evidence="5">The RxLR-dEER motif acts to carry the protein into the host cell cytoplasm through binding to cell surface phosphatidylinositol-3-phosphate.</text>
</comment>
<protein>
    <recommendedName>
        <fullName evidence="5">RxLR effector protein</fullName>
    </recommendedName>
</protein>
<comment type="subcellular location">
    <subcellularLocation>
        <location evidence="1 5">Secreted</location>
    </subcellularLocation>
</comment>
<evidence type="ECO:0000256" key="4">
    <source>
        <dbReference type="ARBA" id="ARBA00022729"/>
    </source>
</evidence>